<feature type="compositionally biased region" description="Polar residues" evidence="1">
    <location>
        <begin position="49"/>
        <end position="70"/>
    </location>
</feature>
<gene>
    <name evidence="2" type="ORF">E2C01_086799</name>
</gene>
<feature type="region of interest" description="Disordered" evidence="1">
    <location>
        <begin position="13"/>
        <end position="70"/>
    </location>
</feature>
<proteinExistence type="predicted"/>
<protein>
    <submittedName>
        <fullName evidence="2">Uncharacterized protein</fullName>
    </submittedName>
</protein>
<dbReference type="Proteomes" id="UP000324222">
    <property type="component" value="Unassembled WGS sequence"/>
</dbReference>
<dbReference type="EMBL" id="VSRR010088802">
    <property type="protein sequence ID" value="MPC91742.1"/>
    <property type="molecule type" value="Genomic_DNA"/>
</dbReference>
<evidence type="ECO:0000313" key="3">
    <source>
        <dbReference type="Proteomes" id="UP000324222"/>
    </source>
</evidence>
<name>A0A5B7J6C4_PORTR</name>
<evidence type="ECO:0000313" key="2">
    <source>
        <dbReference type="EMBL" id="MPC91742.1"/>
    </source>
</evidence>
<comment type="caution">
    <text evidence="2">The sequence shown here is derived from an EMBL/GenBank/DDBJ whole genome shotgun (WGS) entry which is preliminary data.</text>
</comment>
<organism evidence="2 3">
    <name type="scientific">Portunus trituberculatus</name>
    <name type="common">Swimming crab</name>
    <name type="synonym">Neptunus trituberculatus</name>
    <dbReference type="NCBI Taxonomy" id="210409"/>
    <lineage>
        <taxon>Eukaryota</taxon>
        <taxon>Metazoa</taxon>
        <taxon>Ecdysozoa</taxon>
        <taxon>Arthropoda</taxon>
        <taxon>Crustacea</taxon>
        <taxon>Multicrustacea</taxon>
        <taxon>Malacostraca</taxon>
        <taxon>Eumalacostraca</taxon>
        <taxon>Eucarida</taxon>
        <taxon>Decapoda</taxon>
        <taxon>Pleocyemata</taxon>
        <taxon>Brachyura</taxon>
        <taxon>Eubrachyura</taxon>
        <taxon>Portunoidea</taxon>
        <taxon>Portunidae</taxon>
        <taxon>Portuninae</taxon>
        <taxon>Portunus</taxon>
    </lineage>
</organism>
<keyword evidence="3" id="KW-1185">Reference proteome</keyword>
<dbReference type="AlphaFoldDB" id="A0A5B7J6C4"/>
<reference evidence="2 3" key="1">
    <citation type="submission" date="2019-05" db="EMBL/GenBank/DDBJ databases">
        <title>Another draft genome of Portunus trituberculatus and its Hox gene families provides insights of decapod evolution.</title>
        <authorList>
            <person name="Jeong J.-H."/>
            <person name="Song I."/>
            <person name="Kim S."/>
            <person name="Choi T."/>
            <person name="Kim D."/>
            <person name="Ryu S."/>
            <person name="Kim W."/>
        </authorList>
    </citation>
    <scope>NUCLEOTIDE SEQUENCE [LARGE SCALE GENOMIC DNA]</scope>
    <source>
        <tissue evidence="2">Muscle</tissue>
    </source>
</reference>
<accession>A0A5B7J6C4</accession>
<sequence>MENKAVLKRRILVSHGHLVPKHPAPQPHVAPTPTTSHPKPSAFIDRAHQSNPRRSSTKTPFINQSEAEVT</sequence>
<evidence type="ECO:0000256" key="1">
    <source>
        <dbReference type="SAM" id="MobiDB-lite"/>
    </source>
</evidence>